<keyword evidence="1" id="KW-0472">Membrane</keyword>
<keyword evidence="1" id="KW-1133">Transmembrane helix</keyword>
<evidence type="ECO:0000313" key="2">
    <source>
        <dbReference type="EMBL" id="VFA89894.1"/>
    </source>
</evidence>
<feature type="transmembrane region" description="Helical" evidence="1">
    <location>
        <begin position="65"/>
        <end position="88"/>
    </location>
</feature>
<evidence type="ECO:0000256" key="1">
    <source>
        <dbReference type="SAM" id="Phobius"/>
    </source>
</evidence>
<evidence type="ECO:0000313" key="3">
    <source>
        <dbReference type="Proteomes" id="UP000360750"/>
    </source>
</evidence>
<dbReference type="EMBL" id="CAACYD010000007">
    <property type="protein sequence ID" value="VFA89894.1"/>
    <property type="molecule type" value="Genomic_DNA"/>
</dbReference>
<organism evidence="2 3">
    <name type="scientific">Gordonia paraffinivorans</name>
    <dbReference type="NCBI Taxonomy" id="175628"/>
    <lineage>
        <taxon>Bacteria</taxon>
        <taxon>Bacillati</taxon>
        <taxon>Actinomycetota</taxon>
        <taxon>Actinomycetes</taxon>
        <taxon>Mycobacteriales</taxon>
        <taxon>Gordoniaceae</taxon>
        <taxon>Gordonia</taxon>
    </lineage>
</organism>
<feature type="transmembrane region" description="Helical" evidence="1">
    <location>
        <begin position="108"/>
        <end position="131"/>
    </location>
</feature>
<name>A0ABD7V719_9ACTN</name>
<dbReference type="AlphaFoldDB" id="A0ABD7V719"/>
<feature type="transmembrane region" description="Helical" evidence="1">
    <location>
        <begin position="39"/>
        <end position="58"/>
    </location>
</feature>
<reference evidence="2 3" key="1">
    <citation type="submission" date="2019-02" db="EMBL/GenBank/DDBJ databases">
        <authorList>
            <consortium name="Pathogen Informatics"/>
        </authorList>
    </citation>
    <scope>NUCLEOTIDE SEQUENCE [LARGE SCALE GENOMIC DNA]</scope>
    <source>
        <strain evidence="2 3">3012STDY6756503</strain>
    </source>
</reference>
<dbReference type="RefSeq" id="WP_109238402.1">
    <property type="nucleotide sequence ID" value="NZ_CAACYD010000007.1"/>
</dbReference>
<keyword evidence="1" id="KW-0812">Transmembrane</keyword>
<sequence>MSRTSHTPDAFTRVAACGVVPAVAVGAHATASGEMPGSGGVVLAAAIGLVAAGLLEILTRGRRLWPATAAAVAVLTSAQVAIHGALAADATHVAHGGAPVGMLVTHLVAIPVSALLIVVGAQLLAVVGSVVRSLTSPTIARVPASVLLLRTQSPAAAGPAVGGAGVRGPPAGF</sequence>
<gene>
    <name evidence="2" type="ORF">NCTC8139_03467</name>
</gene>
<protein>
    <recommendedName>
        <fullName evidence="4">YtxH domain-containing protein</fullName>
    </recommendedName>
</protein>
<dbReference type="GeneID" id="60751443"/>
<dbReference type="Proteomes" id="UP000360750">
    <property type="component" value="Unassembled WGS sequence"/>
</dbReference>
<accession>A0ABD7V719</accession>
<proteinExistence type="predicted"/>
<comment type="caution">
    <text evidence="2">The sequence shown here is derived from an EMBL/GenBank/DDBJ whole genome shotgun (WGS) entry which is preliminary data.</text>
</comment>
<evidence type="ECO:0008006" key="4">
    <source>
        <dbReference type="Google" id="ProtNLM"/>
    </source>
</evidence>